<protein>
    <submittedName>
        <fullName evidence="1">Uncharacterized protein</fullName>
    </submittedName>
</protein>
<keyword evidence="2" id="KW-1185">Reference proteome</keyword>
<sequence>MGVATARGGIGGGATGRWAAAGIPGGRGLLSAVGLFILSVDICNVFVGSCCADDVGSGGGTGGRLRGFDSVI</sequence>
<dbReference type="AlphaFoldDB" id="A0A3S1A8D9"/>
<name>A0A3S1A8D9_ANAVA</name>
<accession>A0A3S1A8D9</accession>
<reference evidence="1 2" key="1">
    <citation type="journal article" date="2019" name="Genome Biol. Evol.">
        <title>Day and night: Metabolic profiles and evolutionary relationships of six axenic non-marine cyanobacteria.</title>
        <authorList>
            <person name="Will S.E."/>
            <person name="Henke P."/>
            <person name="Boedeker C."/>
            <person name="Huang S."/>
            <person name="Brinkmann H."/>
            <person name="Rohde M."/>
            <person name="Jarek M."/>
            <person name="Friedl T."/>
            <person name="Seufert S."/>
            <person name="Schumacher M."/>
            <person name="Overmann J."/>
            <person name="Neumann-Schaal M."/>
            <person name="Petersen J."/>
        </authorList>
    </citation>
    <scope>NUCLEOTIDE SEQUENCE [LARGE SCALE GENOMIC DNA]</scope>
    <source>
        <strain evidence="1 2">SAG 1403-4b</strain>
    </source>
</reference>
<proteinExistence type="predicted"/>
<evidence type="ECO:0000313" key="2">
    <source>
        <dbReference type="Proteomes" id="UP000276103"/>
    </source>
</evidence>
<dbReference type="EMBL" id="RSCM01000010">
    <property type="protein sequence ID" value="RUS95448.1"/>
    <property type="molecule type" value="Genomic_DNA"/>
</dbReference>
<comment type="caution">
    <text evidence="1">The sequence shown here is derived from an EMBL/GenBank/DDBJ whole genome shotgun (WGS) entry which is preliminary data.</text>
</comment>
<dbReference type="Proteomes" id="UP000276103">
    <property type="component" value="Unassembled WGS sequence"/>
</dbReference>
<gene>
    <name evidence="1" type="ORF">DSM107003_31510</name>
</gene>
<organism evidence="1 2">
    <name type="scientific">Trichormus variabilis SAG 1403-4b</name>
    <dbReference type="NCBI Taxonomy" id="447716"/>
    <lineage>
        <taxon>Bacteria</taxon>
        <taxon>Bacillati</taxon>
        <taxon>Cyanobacteriota</taxon>
        <taxon>Cyanophyceae</taxon>
        <taxon>Nostocales</taxon>
        <taxon>Nostocaceae</taxon>
        <taxon>Trichormus</taxon>
    </lineage>
</organism>
<evidence type="ECO:0000313" key="1">
    <source>
        <dbReference type="EMBL" id="RUS95448.1"/>
    </source>
</evidence>